<evidence type="ECO:0000256" key="12">
    <source>
        <dbReference type="PROSITE-ProRule" id="PRU10141"/>
    </source>
</evidence>
<evidence type="ECO:0000256" key="3">
    <source>
        <dbReference type="ARBA" id="ARBA00012513"/>
    </source>
</evidence>
<feature type="region of interest" description="Disordered" evidence="13">
    <location>
        <begin position="745"/>
        <end position="780"/>
    </location>
</feature>
<dbReference type="Gene3D" id="1.10.510.10">
    <property type="entry name" value="Transferase(Phosphotransferase) domain 1"/>
    <property type="match status" value="1"/>
</dbReference>
<dbReference type="Pfam" id="PF00069">
    <property type="entry name" value="Pkinase"/>
    <property type="match status" value="1"/>
</dbReference>
<dbReference type="SUPFAM" id="SSF56112">
    <property type="entry name" value="Protein kinase-like (PK-like)"/>
    <property type="match status" value="1"/>
</dbReference>
<evidence type="ECO:0000256" key="2">
    <source>
        <dbReference type="ARBA" id="ARBA00010791"/>
    </source>
</evidence>
<proteinExistence type="inferred from homology"/>
<dbReference type="Pfam" id="PF16797">
    <property type="entry name" value="Fungal_KA1"/>
    <property type="match status" value="1"/>
</dbReference>
<dbReference type="InterPro" id="IPR000719">
    <property type="entry name" value="Prot_kinase_dom"/>
</dbReference>
<feature type="compositionally biased region" description="Polar residues" evidence="13">
    <location>
        <begin position="633"/>
        <end position="663"/>
    </location>
</feature>
<keyword evidence="9 12" id="KW-0067">ATP-binding</keyword>
<dbReference type="EMBL" id="BLZH01000004">
    <property type="protein sequence ID" value="GFP54527.1"/>
    <property type="molecule type" value="Genomic_DNA"/>
</dbReference>
<evidence type="ECO:0000256" key="6">
    <source>
        <dbReference type="ARBA" id="ARBA00022679"/>
    </source>
</evidence>
<feature type="binding site" evidence="12">
    <location>
        <position position="117"/>
    </location>
    <ligand>
        <name>ATP</name>
        <dbReference type="ChEBI" id="CHEBI:30616"/>
    </ligand>
</feature>
<evidence type="ECO:0000256" key="10">
    <source>
        <dbReference type="ARBA" id="ARBA00047899"/>
    </source>
</evidence>
<protein>
    <recommendedName>
        <fullName evidence="3">non-specific serine/threonine protein kinase</fullName>
        <ecNumber evidence="3">2.7.11.1</ecNumber>
    </recommendedName>
</protein>
<dbReference type="SMART" id="SM00220">
    <property type="entry name" value="S_TKc"/>
    <property type="match status" value="1"/>
</dbReference>
<dbReference type="FunFam" id="1.10.510.10:FF:000394">
    <property type="entry name" value="Serine/threonine-protein kinase HSL1"/>
    <property type="match status" value="1"/>
</dbReference>
<dbReference type="PROSITE" id="PS00108">
    <property type="entry name" value="PROTEIN_KINASE_ST"/>
    <property type="match status" value="1"/>
</dbReference>
<evidence type="ECO:0000313" key="16">
    <source>
        <dbReference type="Proteomes" id="UP000517252"/>
    </source>
</evidence>
<dbReference type="InterPro" id="IPR008271">
    <property type="entry name" value="Ser/Thr_kinase_AS"/>
</dbReference>
<evidence type="ECO:0000256" key="11">
    <source>
        <dbReference type="ARBA" id="ARBA00048679"/>
    </source>
</evidence>
<evidence type="ECO:0000256" key="4">
    <source>
        <dbReference type="ARBA" id="ARBA00022527"/>
    </source>
</evidence>
<evidence type="ECO:0000256" key="1">
    <source>
        <dbReference type="ARBA" id="ARBA00004266"/>
    </source>
</evidence>
<dbReference type="PANTHER" id="PTHR24346:SF110">
    <property type="entry name" value="NON-SPECIFIC SERINE_THREONINE PROTEIN KINASE"/>
    <property type="match status" value="1"/>
</dbReference>
<feature type="region of interest" description="Disordered" evidence="13">
    <location>
        <begin position="623"/>
        <end position="701"/>
    </location>
</feature>
<comment type="caution">
    <text evidence="15">The sequence shown here is derived from an EMBL/GenBank/DDBJ whole genome shotgun (WGS) entry which is preliminary data.</text>
</comment>
<keyword evidence="5" id="KW-0597">Phosphoprotein</keyword>
<keyword evidence="8 15" id="KW-0418">Kinase</keyword>
<accession>A0A6V8QPS8</accession>
<dbReference type="PANTHER" id="PTHR24346">
    <property type="entry name" value="MAP/MICROTUBULE AFFINITY-REGULATING KINASE"/>
    <property type="match status" value="1"/>
</dbReference>
<evidence type="ECO:0000256" key="8">
    <source>
        <dbReference type="ARBA" id="ARBA00022777"/>
    </source>
</evidence>
<dbReference type="AlphaFoldDB" id="A0A6V8QPS8"/>
<feature type="compositionally biased region" description="Basic and acidic residues" evidence="13">
    <location>
        <begin position="796"/>
        <end position="806"/>
    </location>
</feature>
<feature type="region of interest" description="Disordered" evidence="13">
    <location>
        <begin position="530"/>
        <end position="580"/>
    </location>
</feature>
<dbReference type="OrthoDB" id="504170at2759"/>
<feature type="compositionally biased region" description="Polar residues" evidence="13">
    <location>
        <begin position="807"/>
        <end position="822"/>
    </location>
</feature>
<dbReference type="GO" id="GO:0035556">
    <property type="term" value="P:intracellular signal transduction"/>
    <property type="evidence" value="ECO:0007669"/>
    <property type="project" value="TreeGrafter"/>
</dbReference>
<reference evidence="15 16" key="1">
    <citation type="submission" date="2020-07" db="EMBL/GenBank/DDBJ databases">
        <title>Trichoderma asperellum IC-1 whole genome shotgun sequence.</title>
        <authorList>
            <person name="Kanamasa S."/>
            <person name="Takahashi H."/>
        </authorList>
    </citation>
    <scope>NUCLEOTIDE SEQUENCE [LARGE SCALE GENOMIC DNA]</scope>
    <source>
        <strain evidence="15 16">IC-1</strain>
    </source>
</reference>
<dbReference type="Gene3D" id="3.30.310.220">
    <property type="entry name" value="Fungal kinase associated-1 domain"/>
    <property type="match status" value="1"/>
</dbReference>
<dbReference type="EC" id="2.7.11.1" evidence="3"/>
<organism evidence="15 16">
    <name type="scientific">Trichoderma asperellum</name>
    <name type="common">Filamentous fungus</name>
    <dbReference type="NCBI Taxonomy" id="101201"/>
    <lineage>
        <taxon>Eukaryota</taxon>
        <taxon>Fungi</taxon>
        <taxon>Dikarya</taxon>
        <taxon>Ascomycota</taxon>
        <taxon>Pezizomycotina</taxon>
        <taxon>Sordariomycetes</taxon>
        <taxon>Hypocreomycetidae</taxon>
        <taxon>Hypocreales</taxon>
        <taxon>Hypocreaceae</taxon>
        <taxon>Trichoderma</taxon>
    </lineage>
</organism>
<name>A0A6V8QPS8_TRIAP</name>
<keyword evidence="6" id="KW-0808">Transferase</keyword>
<dbReference type="GO" id="GO:0004674">
    <property type="term" value="F:protein serine/threonine kinase activity"/>
    <property type="evidence" value="ECO:0007669"/>
    <property type="project" value="UniProtKB-KW"/>
</dbReference>
<dbReference type="PROSITE" id="PS50011">
    <property type="entry name" value="PROTEIN_KINASE_DOM"/>
    <property type="match status" value="1"/>
</dbReference>
<feature type="region of interest" description="Disordered" evidence="13">
    <location>
        <begin position="1"/>
        <end position="84"/>
    </location>
</feature>
<evidence type="ECO:0000259" key="14">
    <source>
        <dbReference type="PROSITE" id="PS50011"/>
    </source>
</evidence>
<dbReference type="GO" id="GO:0005935">
    <property type="term" value="C:cellular bud neck"/>
    <property type="evidence" value="ECO:0007669"/>
    <property type="project" value="UniProtKB-SubCell"/>
</dbReference>
<dbReference type="CDD" id="cd14081">
    <property type="entry name" value="STKc_BRSK1_2"/>
    <property type="match status" value="1"/>
</dbReference>
<feature type="region of interest" description="Disordered" evidence="13">
    <location>
        <begin position="849"/>
        <end position="876"/>
    </location>
</feature>
<feature type="region of interest" description="Disordered" evidence="13">
    <location>
        <begin position="796"/>
        <end position="822"/>
    </location>
</feature>
<evidence type="ECO:0000256" key="5">
    <source>
        <dbReference type="ARBA" id="ARBA00022553"/>
    </source>
</evidence>
<evidence type="ECO:0000256" key="9">
    <source>
        <dbReference type="ARBA" id="ARBA00022840"/>
    </source>
</evidence>
<feature type="compositionally biased region" description="Polar residues" evidence="13">
    <location>
        <begin position="14"/>
        <end position="32"/>
    </location>
</feature>
<dbReference type="PROSITE" id="PS00107">
    <property type="entry name" value="PROTEIN_KINASE_ATP"/>
    <property type="match status" value="1"/>
</dbReference>
<evidence type="ECO:0000313" key="15">
    <source>
        <dbReference type="EMBL" id="GFP54527.1"/>
    </source>
</evidence>
<keyword evidence="4" id="KW-0723">Serine/threonine-protein kinase</keyword>
<sequence length="1020" mass="116444">MPFPAQDHQRSKARCNQPNNAQYPGQYTNNQSIRRDSRGQAVAYDAYNPTTQRPQQPAEAAKRLSQASYASTSSSQSRKNYKTHIGPWQLGRTLGKGSSARVRLCRHSITHQMAAVKIVNRRMAYLVQDGSLAALSKWDSSLPEVNGEMRVPVAIEREVAILKLIEHPNIMKLYDIWENRSEIYLILEYIDQGDLFTFINSKGRLSEEVAIYFFRQMISAIAYCHSFNVCHRDLKPENILITADLQIKIADFGMAALHQTASHRLATACGSPHYAAPELLKNRQYRGDKADIWSMGVILYAMLSATLPFDDPDLRVMMGKTKKGQYEMPKFLSPEAEDLIRRMLQVNPDHRITMKQIWQHPLIQRYNYLDDFGQNTGQPPDTRKGFQYTPILQHQIDPQLLRQLRSLWHMFSDDDLEMKLSCKEPNDQKAFYWLLHNYREKQLEDFKPELSHSMSDYHHLKPNSWKKRVSTCEFYQPRANGHENAAGRMLLAAQGLVLCEQLQGTPQRHGHGLRHKRGVDFSHVRKRSASAAHIQRGHNRSQANSMVSEGISHQVPSRPRSPTPEMPQLPNGTYPKAKGEPTYKDASFLFNEELRHFSNNIAKDCDDAFRSSLIEDDSISGSLTDMEKRQRDSTPFSFTIDTPSEATAPTEFSSPYAQVSRRTGTLPCINENPGGGNTGNVEKTRIVSAPPHSPSKKANRPISGVEYLNQVENSIRVVTSPTAQGPVEIPEPLNVRKKSTMQNLGGPLYHQAQQPESAVESYRQQKEGTSQPDLHSPVKKKKSWFKRSFKLDSEETLVEPKDERQRTVSCETRQSGSSCATAASSKKRNFSFPFWKSNRNRDSKMMIEDRQSRNQEVATAKAGTKKQKWHRSSSASSRNIEVKQNWLTRLFRVKPATSYICMTLSRKRARQEVAILLREWRKRRYGIKGIQVDKERNIVFARVAAKNCLNLKEVAFAAEVMTVIEHGKKQPLSIIRFTQERGAASSFHKVVDTMRIVFTDRNLVVKDRSKQKMMIKTLNS</sequence>
<dbReference type="InterPro" id="IPR031850">
    <property type="entry name" value="Fungal_KA1_dom"/>
</dbReference>
<comment type="similarity">
    <text evidence="2">Belongs to the protein kinase superfamily. CAMK Ser/Thr protein kinase family. NIM1 subfamily.</text>
</comment>
<comment type="catalytic activity">
    <reaction evidence="10">
        <text>L-threonyl-[protein] + ATP = O-phospho-L-threonyl-[protein] + ADP + H(+)</text>
        <dbReference type="Rhea" id="RHEA:46608"/>
        <dbReference type="Rhea" id="RHEA-COMP:11060"/>
        <dbReference type="Rhea" id="RHEA-COMP:11605"/>
        <dbReference type="ChEBI" id="CHEBI:15378"/>
        <dbReference type="ChEBI" id="CHEBI:30013"/>
        <dbReference type="ChEBI" id="CHEBI:30616"/>
        <dbReference type="ChEBI" id="CHEBI:61977"/>
        <dbReference type="ChEBI" id="CHEBI:456216"/>
        <dbReference type="EC" id="2.7.11.1"/>
    </reaction>
</comment>
<evidence type="ECO:0000256" key="7">
    <source>
        <dbReference type="ARBA" id="ARBA00022741"/>
    </source>
</evidence>
<evidence type="ECO:0000256" key="13">
    <source>
        <dbReference type="SAM" id="MobiDB-lite"/>
    </source>
</evidence>
<dbReference type="InterPro" id="IPR017441">
    <property type="entry name" value="Protein_kinase_ATP_BS"/>
</dbReference>
<dbReference type="Proteomes" id="UP000517252">
    <property type="component" value="Unassembled WGS sequence"/>
</dbReference>
<comment type="subcellular location">
    <subcellularLocation>
        <location evidence="1">Bud neck</location>
    </subcellularLocation>
</comment>
<dbReference type="InterPro" id="IPR011009">
    <property type="entry name" value="Kinase-like_dom_sf"/>
</dbReference>
<gene>
    <name evidence="15" type="ORF">TASIC1_0004015100</name>
</gene>
<dbReference type="GO" id="GO:0005940">
    <property type="term" value="C:septin ring"/>
    <property type="evidence" value="ECO:0007669"/>
    <property type="project" value="UniProtKB-ARBA"/>
</dbReference>
<feature type="compositionally biased region" description="Low complexity" evidence="13">
    <location>
        <begin position="65"/>
        <end position="77"/>
    </location>
</feature>
<comment type="catalytic activity">
    <reaction evidence="11">
        <text>L-seryl-[protein] + ATP = O-phospho-L-seryl-[protein] + ADP + H(+)</text>
        <dbReference type="Rhea" id="RHEA:17989"/>
        <dbReference type="Rhea" id="RHEA-COMP:9863"/>
        <dbReference type="Rhea" id="RHEA-COMP:11604"/>
        <dbReference type="ChEBI" id="CHEBI:15378"/>
        <dbReference type="ChEBI" id="CHEBI:29999"/>
        <dbReference type="ChEBI" id="CHEBI:30616"/>
        <dbReference type="ChEBI" id="CHEBI:83421"/>
        <dbReference type="ChEBI" id="CHEBI:456216"/>
        <dbReference type="EC" id="2.7.11.1"/>
    </reaction>
</comment>
<keyword evidence="7 12" id="KW-0547">Nucleotide-binding</keyword>
<dbReference type="InterPro" id="IPR043024">
    <property type="entry name" value="KA1_sf_fungal"/>
</dbReference>
<feature type="domain" description="Protein kinase" evidence="14">
    <location>
        <begin position="88"/>
        <end position="363"/>
    </location>
</feature>
<dbReference type="GO" id="GO:0005524">
    <property type="term" value="F:ATP binding"/>
    <property type="evidence" value="ECO:0007669"/>
    <property type="project" value="UniProtKB-UniRule"/>
</dbReference>